<dbReference type="STRING" id="66969.Lwal_1813"/>
<evidence type="ECO:0000256" key="6">
    <source>
        <dbReference type="ARBA" id="ARBA00037937"/>
    </source>
</evidence>
<dbReference type="PANTHER" id="PTHR38766:SF1">
    <property type="entry name" value="FLAGELLAR PROTEIN FLIO"/>
    <property type="match status" value="1"/>
</dbReference>
<dbReference type="Proteomes" id="UP000054729">
    <property type="component" value="Unassembled WGS sequence"/>
</dbReference>
<evidence type="ECO:0000313" key="9">
    <source>
        <dbReference type="EMBL" id="KTD78378.1"/>
    </source>
</evidence>
<dbReference type="PATRIC" id="fig|66969.6.peg.1974"/>
<accession>A0A0W1AAJ1</accession>
<evidence type="ECO:0000256" key="3">
    <source>
        <dbReference type="ARBA" id="ARBA00022989"/>
    </source>
</evidence>
<dbReference type="PANTHER" id="PTHR38766">
    <property type="entry name" value="FLAGELLAR PROTEIN FLIO"/>
    <property type="match status" value="1"/>
</dbReference>
<keyword evidence="2 7" id="KW-0812">Transmembrane</keyword>
<keyword evidence="1 7" id="KW-1003">Cell membrane</keyword>
<evidence type="ECO:0000256" key="1">
    <source>
        <dbReference type="ARBA" id="ARBA00022475"/>
    </source>
</evidence>
<dbReference type="GO" id="GO:0009425">
    <property type="term" value="C:bacterial-type flagellum basal body"/>
    <property type="evidence" value="ECO:0007669"/>
    <property type="project" value="UniProtKB-SubCell"/>
</dbReference>
<evidence type="ECO:0000256" key="4">
    <source>
        <dbReference type="ARBA" id="ARBA00023136"/>
    </source>
</evidence>
<keyword evidence="3 7" id="KW-1133">Transmembrane helix</keyword>
<keyword evidence="10" id="KW-1185">Reference proteome</keyword>
<dbReference type="GO" id="GO:0044781">
    <property type="term" value="P:bacterial-type flagellum organization"/>
    <property type="evidence" value="ECO:0007669"/>
    <property type="project" value="UniProtKB-UniRule"/>
</dbReference>
<evidence type="ECO:0000256" key="2">
    <source>
        <dbReference type="ARBA" id="ARBA00022692"/>
    </source>
</evidence>
<dbReference type="InterPro" id="IPR022781">
    <property type="entry name" value="Flagellar_biosynth_FliO"/>
</dbReference>
<keyword evidence="9" id="KW-0282">Flagellum</keyword>
<gene>
    <name evidence="9" type="primary">fliO</name>
    <name evidence="9" type="ORF">Lwal_1813</name>
</gene>
<evidence type="ECO:0000313" key="10">
    <source>
        <dbReference type="Proteomes" id="UP000054729"/>
    </source>
</evidence>
<dbReference type="AlphaFoldDB" id="A0A0W1AAJ1"/>
<dbReference type="RefSeq" id="WP_095197556.1">
    <property type="nucleotide sequence ID" value="NZ_CAAAIQ010000004.1"/>
</dbReference>
<evidence type="ECO:0000256" key="8">
    <source>
        <dbReference type="SAM" id="SignalP"/>
    </source>
</evidence>
<dbReference type="OrthoDB" id="5741235at2"/>
<comment type="similarity">
    <text evidence="6 7">Belongs to the FliO/MopB family.</text>
</comment>
<keyword evidence="9" id="KW-0966">Cell projection</keyword>
<dbReference type="Pfam" id="PF04347">
    <property type="entry name" value="FliO"/>
    <property type="match status" value="1"/>
</dbReference>
<keyword evidence="4 7" id="KW-0472">Membrane</keyword>
<feature type="signal peptide" evidence="8">
    <location>
        <begin position="1"/>
        <end position="18"/>
    </location>
</feature>
<keyword evidence="8" id="KW-0732">Signal</keyword>
<sequence length="134" mass="14545">MQYLISCAFMLISQSLWAADTSTLNGINHAEMLRMVFGLMVVLVVILALSWIVKRMNGVAFSSTKGFQYLGGMVVGPKEKVMLLKAGTRYLLIGIGSASITLLHDFGEALPEGFDAENKSIFADVLKSAIGKKK</sequence>
<name>A0A0W1AAJ1_9GAMM</name>
<organism evidence="9 10">
    <name type="scientific">Legionella waltersii</name>
    <dbReference type="NCBI Taxonomy" id="66969"/>
    <lineage>
        <taxon>Bacteria</taxon>
        <taxon>Pseudomonadati</taxon>
        <taxon>Pseudomonadota</taxon>
        <taxon>Gammaproteobacteria</taxon>
        <taxon>Legionellales</taxon>
        <taxon>Legionellaceae</taxon>
        <taxon>Legionella</taxon>
    </lineage>
</organism>
<comment type="caution">
    <text evidence="9">The sequence shown here is derived from an EMBL/GenBank/DDBJ whole genome shotgun (WGS) entry which is preliminary data.</text>
</comment>
<comment type="subcellular location">
    <subcellularLocation>
        <location evidence="7">Cell membrane</location>
    </subcellularLocation>
    <subcellularLocation>
        <location evidence="7">Bacterial flagellum basal body</location>
    </subcellularLocation>
</comment>
<keyword evidence="9" id="KW-0969">Cilium</keyword>
<feature type="chain" id="PRO_5006919573" description="Flagellar protein" evidence="8">
    <location>
        <begin position="19"/>
        <end position="134"/>
    </location>
</feature>
<dbReference type="GO" id="GO:0005886">
    <property type="term" value="C:plasma membrane"/>
    <property type="evidence" value="ECO:0007669"/>
    <property type="project" value="UniProtKB-SubCell"/>
</dbReference>
<proteinExistence type="inferred from homology"/>
<evidence type="ECO:0000256" key="7">
    <source>
        <dbReference type="RuleBase" id="RU362064"/>
    </source>
</evidence>
<evidence type="ECO:0000256" key="5">
    <source>
        <dbReference type="ARBA" id="ARBA00023143"/>
    </source>
</evidence>
<reference evidence="9 10" key="1">
    <citation type="submission" date="2015-11" db="EMBL/GenBank/DDBJ databases">
        <title>Genomic analysis of 38 Legionella species identifies large and diverse effector repertoires.</title>
        <authorList>
            <person name="Burstein D."/>
            <person name="Amaro F."/>
            <person name="Zusman T."/>
            <person name="Lifshitz Z."/>
            <person name="Cohen O."/>
            <person name="Gilbert J.A."/>
            <person name="Pupko T."/>
            <person name="Shuman H.A."/>
            <person name="Segal G."/>
        </authorList>
    </citation>
    <scope>NUCLEOTIDE SEQUENCE [LARGE SCALE GENOMIC DNA]</scope>
    <source>
        <strain evidence="9 10">ATCC 51914</strain>
    </source>
</reference>
<dbReference type="EMBL" id="LNZB01000041">
    <property type="protein sequence ID" value="KTD78378.1"/>
    <property type="molecule type" value="Genomic_DNA"/>
</dbReference>
<dbReference type="InterPro" id="IPR052205">
    <property type="entry name" value="FliO/MopB"/>
</dbReference>
<keyword evidence="5 7" id="KW-0975">Bacterial flagellum</keyword>
<feature type="transmembrane region" description="Helical" evidence="7">
    <location>
        <begin position="34"/>
        <end position="53"/>
    </location>
</feature>
<dbReference type="NCBIfam" id="TIGR03500">
    <property type="entry name" value="FliO_TIGR"/>
    <property type="match status" value="1"/>
</dbReference>
<protein>
    <recommendedName>
        <fullName evidence="7">Flagellar protein</fullName>
    </recommendedName>
</protein>